<dbReference type="SUPFAM" id="SSF81653">
    <property type="entry name" value="Calcium ATPase, transduction domain A"/>
    <property type="match status" value="1"/>
</dbReference>
<dbReference type="InterPro" id="IPR006068">
    <property type="entry name" value="ATPase_P-typ_cation-transptr_C"/>
</dbReference>
<dbReference type="FunFam" id="3.40.50.1000:FF:000083">
    <property type="entry name" value="Sodium/potassium-transporting ATPase subunit alpha"/>
    <property type="match status" value="1"/>
</dbReference>
<dbReference type="EMBL" id="CMVM020000002">
    <property type="status" value="NOT_ANNOTATED_CDS"/>
    <property type="molecule type" value="Genomic_DNA"/>
</dbReference>
<dbReference type="GO" id="GO:1902600">
    <property type="term" value="P:proton transmembrane transport"/>
    <property type="evidence" value="ECO:0007669"/>
    <property type="project" value="TreeGrafter"/>
</dbReference>
<dbReference type="InterPro" id="IPR004014">
    <property type="entry name" value="ATPase_P-typ_cation-transptr_N"/>
</dbReference>
<dbReference type="EnsemblMetazoa" id="OVOC11694.1">
    <property type="protein sequence ID" value="OVOC11694.1"/>
    <property type="gene ID" value="WBGene00248503"/>
</dbReference>
<feature type="transmembrane region" description="Helical" evidence="8">
    <location>
        <begin position="297"/>
        <end position="319"/>
    </location>
</feature>
<protein>
    <submittedName>
        <fullName evidence="10">Cation_ATPase_N domain-containing protein</fullName>
    </submittedName>
</protein>
<reference evidence="10" key="2">
    <citation type="submission" date="2022-06" db="UniProtKB">
        <authorList>
            <consortium name="EnsemblMetazoa"/>
        </authorList>
    </citation>
    <scope>IDENTIFICATION</scope>
</reference>
<dbReference type="Pfam" id="PF00689">
    <property type="entry name" value="Cation_ATPase_C"/>
    <property type="match status" value="1"/>
</dbReference>
<dbReference type="InterPro" id="IPR008250">
    <property type="entry name" value="ATPase_P-typ_transduc_dom_A_sf"/>
</dbReference>
<accession>A0A8R1XPM5</accession>
<feature type="domain" description="Cation-transporting P-type ATPase N-terminal" evidence="9">
    <location>
        <begin position="39"/>
        <end position="121"/>
    </location>
</feature>
<feature type="transmembrane region" description="Helical" evidence="8">
    <location>
        <begin position="105"/>
        <end position="126"/>
    </location>
</feature>
<dbReference type="Gene3D" id="3.40.50.1000">
    <property type="entry name" value="HAD superfamily/HAD-like"/>
    <property type="match status" value="1"/>
</dbReference>
<evidence type="ECO:0000313" key="10">
    <source>
        <dbReference type="EnsemblMetazoa" id="OVOC11694.1"/>
    </source>
</evidence>
<evidence type="ECO:0000313" key="11">
    <source>
        <dbReference type="Proteomes" id="UP000024404"/>
    </source>
</evidence>
<dbReference type="SMART" id="SM00831">
    <property type="entry name" value="Cation_ATPase_N"/>
    <property type="match status" value="1"/>
</dbReference>
<dbReference type="GO" id="GO:0005886">
    <property type="term" value="C:plasma membrane"/>
    <property type="evidence" value="ECO:0007669"/>
    <property type="project" value="TreeGrafter"/>
</dbReference>
<feature type="transmembrane region" description="Helical" evidence="8">
    <location>
        <begin position="132"/>
        <end position="153"/>
    </location>
</feature>
<dbReference type="Proteomes" id="UP000024404">
    <property type="component" value="Unassembled WGS sequence"/>
</dbReference>
<dbReference type="NCBIfam" id="TIGR01494">
    <property type="entry name" value="ATPase_P-type"/>
    <property type="match status" value="1"/>
</dbReference>
<dbReference type="InterPro" id="IPR023299">
    <property type="entry name" value="ATPase_P-typ_cyto_dom_N"/>
</dbReference>
<keyword evidence="4" id="KW-0067">ATP-binding</keyword>
<dbReference type="GO" id="GO:0030007">
    <property type="term" value="P:intracellular potassium ion homeostasis"/>
    <property type="evidence" value="ECO:0007669"/>
    <property type="project" value="TreeGrafter"/>
</dbReference>
<dbReference type="Gene3D" id="3.40.1110.10">
    <property type="entry name" value="Calcium-transporting ATPase, cytoplasmic domain N"/>
    <property type="match status" value="2"/>
</dbReference>
<dbReference type="OMA" id="MVVTDLW"/>
<dbReference type="SUPFAM" id="SSF81665">
    <property type="entry name" value="Calcium ATPase, transmembrane domain M"/>
    <property type="match status" value="1"/>
</dbReference>
<feature type="transmembrane region" description="Helical" evidence="8">
    <location>
        <begin position="934"/>
        <end position="958"/>
    </location>
</feature>
<evidence type="ECO:0000256" key="4">
    <source>
        <dbReference type="ARBA" id="ARBA00022840"/>
    </source>
</evidence>
<keyword evidence="3" id="KW-0547">Nucleotide-binding</keyword>
<proteinExistence type="predicted"/>
<dbReference type="PRINTS" id="PR00121">
    <property type="entry name" value="NAKATPASE"/>
</dbReference>
<evidence type="ECO:0000256" key="6">
    <source>
        <dbReference type="ARBA" id="ARBA00022989"/>
    </source>
</evidence>
<dbReference type="SUPFAM" id="SSF56784">
    <property type="entry name" value="HAD-like"/>
    <property type="match status" value="1"/>
</dbReference>
<feature type="transmembrane region" description="Helical" evidence="8">
    <location>
        <begin position="331"/>
        <end position="356"/>
    </location>
</feature>
<dbReference type="GO" id="GO:0036376">
    <property type="term" value="P:sodium ion export across plasma membrane"/>
    <property type="evidence" value="ECO:0007669"/>
    <property type="project" value="TreeGrafter"/>
</dbReference>
<organism evidence="10 11">
    <name type="scientific">Onchocerca volvulus</name>
    <dbReference type="NCBI Taxonomy" id="6282"/>
    <lineage>
        <taxon>Eukaryota</taxon>
        <taxon>Metazoa</taxon>
        <taxon>Ecdysozoa</taxon>
        <taxon>Nematoda</taxon>
        <taxon>Chromadorea</taxon>
        <taxon>Rhabditida</taxon>
        <taxon>Spirurina</taxon>
        <taxon>Spiruromorpha</taxon>
        <taxon>Filarioidea</taxon>
        <taxon>Onchocercidae</taxon>
        <taxon>Onchocerca</taxon>
    </lineage>
</organism>
<evidence type="ECO:0000256" key="8">
    <source>
        <dbReference type="SAM" id="Phobius"/>
    </source>
</evidence>
<dbReference type="GO" id="GO:0005524">
    <property type="term" value="F:ATP binding"/>
    <property type="evidence" value="ECO:0007669"/>
    <property type="project" value="UniProtKB-KW"/>
</dbReference>
<evidence type="ECO:0000256" key="3">
    <source>
        <dbReference type="ARBA" id="ARBA00022741"/>
    </source>
</evidence>
<dbReference type="InterPro" id="IPR059000">
    <property type="entry name" value="ATPase_P-type_domA"/>
</dbReference>
<keyword evidence="2 8" id="KW-0812">Transmembrane</keyword>
<sequence length="1088" mass="122694">MGKYGLKWWHFFNRQKLIKPKDRNNREQERRDNLVESFVEHHLTVEQIKDIYTDSNIHLQYPEQSDGLSSIEARKRLRDGGANIIECPRKINNLKLFLRQFLYRLWLLLLGAAMLSLATYIIHLIHGNNEPVNLYCALILILIVILMCFVAFYQEKQTLQVISELKSVLPTSCIVIRDCKTQQVPEEELVTGDLVIITAGAIIPADIRILQSNGLKIETSAVTGDKEAYDYTHEAVATYLSIFEARNVAFKGSFCLEGDGIGIVIRTGKYTVLGYIINIHQQVSKTRSKLKMEIDGFVNFISVVALVMAIVFFLFGSIINNFKNVLDHFIIGFLIIIVANVPQGLPAMVISQLAIIGRRLASKNVYVKKLDIIDELGATTVVATDKSGTITKNSMVLTNLWYSRKHQSNHCYESDQSILNMNFTKPIIEQPLSDMFVVMSVCNRAHFECVHKSKHSASEKESQKKSSGKMLNMGQVSKRFTVLNSITGKPTMISAMQDNAVETGNVRKADDFQETSKVQCPGNNIYGSPSDVALLRYVEMFSSVEKIRMDYITVLDMPYNSIRRYHLVIAREVIDLSKREKTDKAKNQSNNGANFVMMIKGAPEVVLKYCSYLQSDKERVPIDSKLRQECQEAWEQFGNEGKRVFAFAINHFFNNDANVKFTSSDIVLENLIFLGMIALIDPPRDDAANAIKQCKEAGIKVYMITGDHPTTAAAVARKIGLIGVDDERVEPSSRNHLKLNVTGANEVNWGIAIGDDLDHMDENGWNELLEKKYIVFARINSQQKFRIVEECQKRGEIVAVTGQGVNDTQALACADIGIAMGITGSDIAKQTADIILTDDNFASIVKGIEEGRLLFDNLRLSIAYTLAHLWPEIFPIVLQFTLGFPLGLSALQILSIDLASELPPSISLAYQSPERDIMRIPPRHRNDRLVSRPLLVYSYAFIGTIITAGCIISFLFVYRYHNVELTDLFFTADNYWCREAENYTLNNGNVLTPSEQINIKGQAAAAWQITLVVSQVFHLYMCTTRGAPFFRHPTANLVSVFAVLIEILLLNLFIYTPFAQFFLETQSPPNELNCLTSENFRMRNMIRS</sequence>
<dbReference type="InterPro" id="IPR001757">
    <property type="entry name" value="P_typ_ATPase"/>
</dbReference>
<dbReference type="PANTHER" id="PTHR43294">
    <property type="entry name" value="SODIUM/POTASSIUM-TRANSPORTING ATPASE SUBUNIT ALPHA"/>
    <property type="match status" value="1"/>
</dbReference>
<dbReference type="GO" id="GO:0005391">
    <property type="term" value="F:P-type sodium:potassium-exchanging transporter activity"/>
    <property type="evidence" value="ECO:0007669"/>
    <property type="project" value="TreeGrafter"/>
</dbReference>
<keyword evidence="7 8" id="KW-0472">Membrane</keyword>
<evidence type="ECO:0000256" key="2">
    <source>
        <dbReference type="ARBA" id="ARBA00022692"/>
    </source>
</evidence>
<dbReference type="InterPro" id="IPR023214">
    <property type="entry name" value="HAD_sf"/>
</dbReference>
<comment type="subcellular location">
    <subcellularLocation>
        <location evidence="1">Membrane</location>
        <topology evidence="1">Multi-pass membrane protein</topology>
    </subcellularLocation>
</comment>
<dbReference type="GO" id="GO:0040024">
    <property type="term" value="P:dauer larval development"/>
    <property type="evidence" value="ECO:0007669"/>
    <property type="project" value="EnsemblMetazoa"/>
</dbReference>
<keyword evidence="6 8" id="KW-1133">Transmembrane helix</keyword>
<dbReference type="AlphaFoldDB" id="A0A8R1XPM5"/>
<evidence type="ECO:0000256" key="5">
    <source>
        <dbReference type="ARBA" id="ARBA00022967"/>
    </source>
</evidence>
<reference evidence="11" key="1">
    <citation type="submission" date="2013-10" db="EMBL/GenBank/DDBJ databases">
        <title>Genome sequencing of Onchocerca volvulus.</title>
        <authorList>
            <person name="Cotton J."/>
            <person name="Tsai J."/>
            <person name="Stanley E."/>
            <person name="Tracey A."/>
            <person name="Holroyd N."/>
            <person name="Lustigman S."/>
            <person name="Berriman M."/>
        </authorList>
    </citation>
    <scope>NUCLEOTIDE SEQUENCE</scope>
</reference>
<evidence type="ECO:0000256" key="7">
    <source>
        <dbReference type="ARBA" id="ARBA00023136"/>
    </source>
</evidence>
<dbReference type="GO" id="GO:0016887">
    <property type="term" value="F:ATP hydrolysis activity"/>
    <property type="evidence" value="ECO:0007669"/>
    <property type="project" value="InterPro"/>
</dbReference>
<keyword evidence="11" id="KW-1185">Reference proteome</keyword>
<dbReference type="InterPro" id="IPR036412">
    <property type="entry name" value="HAD-like_sf"/>
</dbReference>
<dbReference type="PRINTS" id="PR00119">
    <property type="entry name" value="CATATPASE"/>
</dbReference>
<dbReference type="Pfam" id="PF00122">
    <property type="entry name" value="E1-E2_ATPase"/>
    <property type="match status" value="1"/>
</dbReference>
<dbReference type="GO" id="GO:0006883">
    <property type="term" value="P:intracellular sodium ion homeostasis"/>
    <property type="evidence" value="ECO:0007669"/>
    <property type="project" value="TreeGrafter"/>
</dbReference>
<dbReference type="PANTHER" id="PTHR43294:SF5">
    <property type="entry name" value="CATION-TRANSPORTING P-TYPE ATPASE N-TERMINAL DOMAIN-CONTAINING PROTEIN"/>
    <property type="match status" value="1"/>
</dbReference>
<dbReference type="Gene3D" id="1.20.1110.10">
    <property type="entry name" value="Calcium-transporting ATPase, transmembrane domain"/>
    <property type="match status" value="2"/>
</dbReference>
<dbReference type="FunFam" id="1.20.1110.10:FF:000064">
    <property type="entry name" value="Cation transporting ATPase"/>
    <property type="match status" value="1"/>
</dbReference>
<evidence type="ECO:0000256" key="1">
    <source>
        <dbReference type="ARBA" id="ARBA00004141"/>
    </source>
</evidence>
<name>A0A8R1XPM5_ONCVO</name>
<dbReference type="InterPro" id="IPR023298">
    <property type="entry name" value="ATPase_P-typ_TM_dom_sf"/>
</dbReference>
<dbReference type="Pfam" id="PF00690">
    <property type="entry name" value="Cation_ATPase_N"/>
    <property type="match status" value="1"/>
</dbReference>
<evidence type="ECO:0000259" key="9">
    <source>
        <dbReference type="SMART" id="SM00831"/>
    </source>
</evidence>
<dbReference type="InterPro" id="IPR050510">
    <property type="entry name" value="Cation_transp_ATPase_P-type"/>
</dbReference>
<dbReference type="Gene3D" id="2.70.150.10">
    <property type="entry name" value="Calcium-transporting ATPase, cytoplasmic transduction domain A"/>
    <property type="match status" value="1"/>
</dbReference>
<keyword evidence="5" id="KW-1278">Translocase</keyword>
<feature type="transmembrane region" description="Helical" evidence="8">
    <location>
        <begin position="1034"/>
        <end position="1055"/>
    </location>
</feature>
<dbReference type="Pfam" id="PF13246">
    <property type="entry name" value="Cation_ATPase"/>
    <property type="match status" value="1"/>
</dbReference>
<dbReference type="GO" id="GO:1990573">
    <property type="term" value="P:potassium ion import across plasma membrane"/>
    <property type="evidence" value="ECO:0007669"/>
    <property type="project" value="TreeGrafter"/>
</dbReference>